<evidence type="ECO:0000313" key="8">
    <source>
        <dbReference type="EMBL" id="SES73892.1"/>
    </source>
</evidence>
<dbReference type="HAMAP" id="MF_00031">
    <property type="entry name" value="DNA_HJ_migration_RuvA"/>
    <property type="match status" value="1"/>
</dbReference>
<evidence type="ECO:0000259" key="7">
    <source>
        <dbReference type="SMART" id="SM00278"/>
    </source>
</evidence>
<comment type="subunit">
    <text evidence="6">Homotetramer. Forms an RuvA(8)-RuvB(12)-Holliday junction (HJ) complex. HJ DNA is sandwiched between 2 RuvA tetramers; dsDNA enters through RuvA and exits via RuvB. An RuvB hexamer assembles on each DNA strand where it exits the tetramer. Each RuvB hexamer is contacted by two RuvA subunits (via domain III) on 2 adjacent RuvB subunits; this complex drives branch migration. In the full resolvosome a probable DNA-RuvA(4)-RuvB(12)-RuvC(2) complex forms which resolves the HJ.</text>
</comment>
<proteinExistence type="inferred from homology"/>
<reference evidence="8 9" key="1">
    <citation type="submission" date="2016-10" db="EMBL/GenBank/DDBJ databases">
        <authorList>
            <person name="de Groot N.N."/>
        </authorList>
    </citation>
    <scope>NUCLEOTIDE SEQUENCE [LARGE SCALE GENOMIC DNA]</scope>
    <source>
        <strain evidence="8 9">DSM 18979</strain>
    </source>
</reference>
<dbReference type="InterPro" id="IPR003583">
    <property type="entry name" value="Hlx-hairpin-Hlx_DNA-bd_motif"/>
</dbReference>
<dbReference type="InterPro" id="IPR011114">
    <property type="entry name" value="RuvA_C"/>
</dbReference>
<dbReference type="SUPFAM" id="SSF47781">
    <property type="entry name" value="RuvA domain 2-like"/>
    <property type="match status" value="1"/>
</dbReference>
<keyword evidence="9" id="KW-1185">Reference proteome</keyword>
<gene>
    <name evidence="6" type="primary">ruvA</name>
    <name evidence="8" type="ORF">SAMN05660297_00456</name>
</gene>
<dbReference type="Pfam" id="PF14520">
    <property type="entry name" value="HHH_5"/>
    <property type="match status" value="1"/>
</dbReference>
<protein>
    <recommendedName>
        <fullName evidence="6">Holliday junction branch migration complex subunit RuvA</fullName>
    </recommendedName>
</protein>
<dbReference type="InterPro" id="IPR012340">
    <property type="entry name" value="NA-bd_OB-fold"/>
</dbReference>
<evidence type="ECO:0000256" key="2">
    <source>
        <dbReference type="ARBA" id="ARBA00022763"/>
    </source>
</evidence>
<evidence type="ECO:0000313" key="9">
    <source>
        <dbReference type="Proteomes" id="UP000199568"/>
    </source>
</evidence>
<dbReference type="InterPro" id="IPR036267">
    <property type="entry name" value="RuvA_C_sf"/>
</dbReference>
<keyword evidence="8" id="KW-0067">ATP-binding</keyword>
<keyword evidence="4 6" id="KW-0233">DNA recombination</keyword>
<feature type="domain" description="Helix-hairpin-helix DNA-binding motif class 1" evidence="7">
    <location>
        <begin position="107"/>
        <end position="126"/>
    </location>
</feature>
<dbReference type="InterPro" id="IPR013849">
    <property type="entry name" value="DNA_helicase_Holl-junc_RuvA_I"/>
</dbReference>
<dbReference type="Gene3D" id="2.40.50.140">
    <property type="entry name" value="Nucleic acid-binding proteins"/>
    <property type="match status" value="1"/>
</dbReference>
<dbReference type="AlphaFoldDB" id="A0A1H9YXJ7"/>
<keyword evidence="3 6" id="KW-0238">DNA-binding</keyword>
<dbReference type="Gene3D" id="1.10.8.10">
    <property type="entry name" value="DNA helicase RuvA subunit, C-terminal domain"/>
    <property type="match status" value="1"/>
</dbReference>
<dbReference type="GO" id="GO:0009378">
    <property type="term" value="F:four-way junction helicase activity"/>
    <property type="evidence" value="ECO:0007669"/>
    <property type="project" value="InterPro"/>
</dbReference>
<dbReference type="OrthoDB" id="5293449at2"/>
<evidence type="ECO:0000256" key="4">
    <source>
        <dbReference type="ARBA" id="ARBA00023172"/>
    </source>
</evidence>
<dbReference type="SUPFAM" id="SSF46929">
    <property type="entry name" value="DNA helicase RuvA subunit, C-terminal domain"/>
    <property type="match status" value="1"/>
</dbReference>
<dbReference type="GO" id="GO:0005524">
    <property type="term" value="F:ATP binding"/>
    <property type="evidence" value="ECO:0007669"/>
    <property type="project" value="InterPro"/>
</dbReference>
<accession>A0A1H9YXJ7</accession>
<dbReference type="SMART" id="SM00278">
    <property type="entry name" value="HhH1"/>
    <property type="match status" value="2"/>
</dbReference>
<dbReference type="Pfam" id="PF07499">
    <property type="entry name" value="RuvA_C"/>
    <property type="match status" value="1"/>
</dbReference>
<keyword evidence="1 6" id="KW-0963">Cytoplasm</keyword>
<dbReference type="GO" id="GO:0048476">
    <property type="term" value="C:Holliday junction resolvase complex"/>
    <property type="evidence" value="ECO:0007669"/>
    <property type="project" value="UniProtKB-UniRule"/>
</dbReference>
<dbReference type="EMBL" id="FOHU01000001">
    <property type="protein sequence ID" value="SES73892.1"/>
    <property type="molecule type" value="Genomic_DNA"/>
</dbReference>
<keyword evidence="5 6" id="KW-0234">DNA repair</keyword>
<dbReference type="Pfam" id="PF01330">
    <property type="entry name" value="RuvA_N"/>
    <property type="match status" value="1"/>
</dbReference>
<dbReference type="CDD" id="cd14332">
    <property type="entry name" value="UBA_RuvA_C"/>
    <property type="match status" value="1"/>
</dbReference>
<dbReference type="GO" id="GO:0009379">
    <property type="term" value="C:Holliday junction helicase complex"/>
    <property type="evidence" value="ECO:0007669"/>
    <property type="project" value="InterPro"/>
</dbReference>
<dbReference type="GO" id="GO:0006310">
    <property type="term" value="P:DNA recombination"/>
    <property type="evidence" value="ECO:0007669"/>
    <property type="project" value="UniProtKB-UniRule"/>
</dbReference>
<evidence type="ECO:0000256" key="6">
    <source>
        <dbReference type="HAMAP-Rule" id="MF_00031"/>
    </source>
</evidence>
<dbReference type="GO" id="GO:0000400">
    <property type="term" value="F:four-way junction DNA binding"/>
    <property type="evidence" value="ECO:0007669"/>
    <property type="project" value="UniProtKB-UniRule"/>
</dbReference>
<organism evidence="8 9">
    <name type="scientific">Natronincola peptidivorans</name>
    <dbReference type="NCBI Taxonomy" id="426128"/>
    <lineage>
        <taxon>Bacteria</taxon>
        <taxon>Bacillati</taxon>
        <taxon>Bacillota</taxon>
        <taxon>Clostridia</taxon>
        <taxon>Peptostreptococcales</taxon>
        <taxon>Natronincolaceae</taxon>
        <taxon>Natronincola</taxon>
    </lineage>
</organism>
<dbReference type="InterPro" id="IPR010994">
    <property type="entry name" value="RuvA_2-like"/>
</dbReference>
<dbReference type="NCBIfam" id="TIGR00084">
    <property type="entry name" value="ruvA"/>
    <property type="match status" value="1"/>
</dbReference>
<comment type="subcellular location">
    <subcellularLocation>
        <location evidence="6">Cytoplasm</location>
    </subcellularLocation>
</comment>
<dbReference type="STRING" id="426128.SAMN05660297_00456"/>
<evidence type="ECO:0000256" key="1">
    <source>
        <dbReference type="ARBA" id="ARBA00022490"/>
    </source>
</evidence>
<dbReference type="Proteomes" id="UP000199568">
    <property type="component" value="Unassembled WGS sequence"/>
</dbReference>
<evidence type="ECO:0000256" key="5">
    <source>
        <dbReference type="ARBA" id="ARBA00023204"/>
    </source>
</evidence>
<feature type="region of interest" description="Domain III" evidence="6">
    <location>
        <begin position="148"/>
        <end position="194"/>
    </location>
</feature>
<name>A0A1H9YXJ7_9FIRM</name>
<keyword evidence="2 6" id="KW-0227">DNA damage</keyword>
<evidence type="ECO:0000256" key="3">
    <source>
        <dbReference type="ARBA" id="ARBA00023125"/>
    </source>
</evidence>
<comment type="caution">
    <text evidence="6">Lacks conserved residue(s) required for the propagation of feature annotation.</text>
</comment>
<keyword evidence="8" id="KW-0347">Helicase</keyword>
<dbReference type="RefSeq" id="WP_090438633.1">
    <property type="nucleotide sequence ID" value="NZ_FOHU01000001.1"/>
</dbReference>
<dbReference type="InterPro" id="IPR000085">
    <property type="entry name" value="RuvA"/>
</dbReference>
<dbReference type="GO" id="GO:0006281">
    <property type="term" value="P:DNA repair"/>
    <property type="evidence" value="ECO:0007669"/>
    <property type="project" value="UniProtKB-UniRule"/>
</dbReference>
<comment type="similarity">
    <text evidence="6">Belongs to the RuvA family.</text>
</comment>
<keyword evidence="8" id="KW-0378">Hydrolase</keyword>
<feature type="domain" description="Helix-hairpin-helix DNA-binding motif class 1" evidence="7">
    <location>
        <begin position="72"/>
        <end position="91"/>
    </location>
</feature>
<keyword evidence="8" id="KW-0547">Nucleotide-binding</keyword>
<dbReference type="GO" id="GO:0005737">
    <property type="term" value="C:cytoplasm"/>
    <property type="evidence" value="ECO:0007669"/>
    <property type="project" value="UniProtKB-SubCell"/>
</dbReference>
<comment type="domain">
    <text evidence="6">Has three domains with a flexible linker between the domains II and III and assumes an 'L' shape. Domain III is highly mobile and contacts RuvB.</text>
</comment>
<dbReference type="SUPFAM" id="SSF50249">
    <property type="entry name" value="Nucleic acid-binding proteins"/>
    <property type="match status" value="1"/>
</dbReference>
<comment type="function">
    <text evidence="6">The RuvA-RuvB-RuvC complex processes Holliday junction (HJ) DNA during genetic recombination and DNA repair, while the RuvA-RuvB complex plays an important role in the rescue of blocked DNA replication forks via replication fork reversal (RFR). RuvA specifically binds to HJ cruciform DNA, conferring on it an open structure. The RuvB hexamer acts as an ATP-dependent pump, pulling dsDNA into and through the RuvAB complex. HJ branch migration allows RuvC to scan DNA until it finds its consensus sequence, where it cleaves and resolves the cruciform DNA.</text>
</comment>
<dbReference type="Gene3D" id="1.10.150.20">
    <property type="entry name" value="5' to 3' exonuclease, C-terminal subdomain"/>
    <property type="match status" value="1"/>
</dbReference>
<sequence>MFEYIKGKVSDVIIDKIIIEVGGIGYRIFSSINSAANIKQGDNVTVFTHFVLKEDEISLYGFITRKELDMFQKLISVSKVGPKVAISILSTYSPESLANNIMNNNIANISKAPGVGKKTAERIILELKDKVKHYGLELDYDSGLDYSSSNDEVVDALISLGYHRQEAERILSSIKDNNLTTEEMIKEALKLLMK</sequence>